<dbReference type="EMBL" id="FNUV01000001">
    <property type="protein sequence ID" value="SEF48787.1"/>
    <property type="molecule type" value="Genomic_DNA"/>
</dbReference>
<accession>A0A1H5SGA4</accession>
<name>A0A1H5SGA4_XYLRU</name>
<dbReference type="RefSeq" id="WP_181020750.1">
    <property type="nucleotide sequence ID" value="NZ_FNUV01000001.1"/>
</dbReference>
<gene>
    <name evidence="1" type="ORF">SAMN05216354_0640</name>
</gene>
<evidence type="ECO:0000313" key="2">
    <source>
        <dbReference type="Proteomes" id="UP000236735"/>
    </source>
</evidence>
<sequence>MAATNRDLTAELRGALMEAKEAMEGKRQLNTLDRLINDLQSRHKPVISNI</sequence>
<reference evidence="1 2" key="1">
    <citation type="submission" date="2016-10" db="EMBL/GenBank/DDBJ databases">
        <authorList>
            <person name="de Groot N.N."/>
        </authorList>
    </citation>
    <scope>NUCLEOTIDE SEQUENCE [LARGE SCALE GENOMIC DNA]</scope>
    <source>
        <strain evidence="1 2">AR32</strain>
    </source>
</reference>
<dbReference type="Proteomes" id="UP000236735">
    <property type="component" value="Unassembled WGS sequence"/>
</dbReference>
<protein>
    <submittedName>
        <fullName evidence="1">Uncharacterized protein</fullName>
    </submittedName>
</protein>
<dbReference type="AlphaFoldDB" id="A0A1H5SGA4"/>
<organism evidence="1 2">
    <name type="scientific">Xylanibacter ruminicola</name>
    <name type="common">Prevotella ruminicola</name>
    <dbReference type="NCBI Taxonomy" id="839"/>
    <lineage>
        <taxon>Bacteria</taxon>
        <taxon>Pseudomonadati</taxon>
        <taxon>Bacteroidota</taxon>
        <taxon>Bacteroidia</taxon>
        <taxon>Bacteroidales</taxon>
        <taxon>Prevotellaceae</taxon>
        <taxon>Xylanibacter</taxon>
    </lineage>
</organism>
<evidence type="ECO:0000313" key="1">
    <source>
        <dbReference type="EMBL" id="SEF48787.1"/>
    </source>
</evidence>
<proteinExistence type="predicted"/>